<dbReference type="Gene3D" id="3.10.120.10">
    <property type="entry name" value="Cytochrome b5-like heme/steroid binding domain"/>
    <property type="match status" value="1"/>
</dbReference>
<dbReference type="EMBL" id="FRAC01000010">
    <property type="protein sequence ID" value="SHK23171.1"/>
    <property type="molecule type" value="Genomic_DNA"/>
</dbReference>
<evidence type="ECO:0000313" key="2">
    <source>
        <dbReference type="EMBL" id="SHK23171.1"/>
    </source>
</evidence>
<dbReference type="InterPro" id="IPR001199">
    <property type="entry name" value="Cyt_B5-like_heme/steroid-bd"/>
</dbReference>
<organism evidence="2 3">
    <name type="scientific">Anaerocolumna jejuensis DSM 15929</name>
    <dbReference type="NCBI Taxonomy" id="1121322"/>
    <lineage>
        <taxon>Bacteria</taxon>
        <taxon>Bacillati</taxon>
        <taxon>Bacillota</taxon>
        <taxon>Clostridia</taxon>
        <taxon>Lachnospirales</taxon>
        <taxon>Lachnospiraceae</taxon>
        <taxon>Anaerocolumna</taxon>
    </lineage>
</organism>
<accession>A0A1M6QSD8</accession>
<gene>
    <name evidence="2" type="ORF">SAMN02745136_02013</name>
</gene>
<sequence>MNQAKKHIRKVAYHLETHEIKNKLNEYQREIVQYSQMQTFSRNLYEKNYYQSLIQNSTDNLAAELEEIFVTAAYVQENRTENIREVQSEETEEPENQQRVFTLSELAAFDGSQGKPAYVAVNGRVYDVSGKAAWAGGTHFAGLRAGNDLSGQFASCHRGMEGILEQLPVVGVMAAPEE</sequence>
<dbReference type="Pfam" id="PF00173">
    <property type="entry name" value="Cyt-b5"/>
    <property type="match status" value="1"/>
</dbReference>
<dbReference type="InterPro" id="IPR036400">
    <property type="entry name" value="Cyt_B5-like_heme/steroid_sf"/>
</dbReference>
<evidence type="ECO:0000313" key="3">
    <source>
        <dbReference type="Proteomes" id="UP000184386"/>
    </source>
</evidence>
<evidence type="ECO:0000259" key="1">
    <source>
        <dbReference type="SMART" id="SM01117"/>
    </source>
</evidence>
<keyword evidence="3" id="KW-1185">Reference proteome</keyword>
<dbReference type="Proteomes" id="UP000184386">
    <property type="component" value="Unassembled WGS sequence"/>
</dbReference>
<dbReference type="SMART" id="SM01117">
    <property type="entry name" value="Cyt-b5"/>
    <property type="match status" value="1"/>
</dbReference>
<feature type="domain" description="Cytochrome b5 heme-binding" evidence="1">
    <location>
        <begin position="101"/>
        <end position="174"/>
    </location>
</feature>
<name>A0A1M6QSD8_9FIRM</name>
<protein>
    <submittedName>
        <fullName evidence="2">Predicted heme/steroid binding protein</fullName>
    </submittedName>
</protein>
<dbReference type="SUPFAM" id="SSF55856">
    <property type="entry name" value="Cytochrome b5-like heme/steroid binding domain"/>
    <property type="match status" value="1"/>
</dbReference>
<dbReference type="STRING" id="1121322.SAMN02745136_02013"/>
<reference evidence="2 3" key="1">
    <citation type="submission" date="2016-11" db="EMBL/GenBank/DDBJ databases">
        <authorList>
            <person name="Jaros S."/>
            <person name="Januszkiewicz K."/>
            <person name="Wedrychowicz H."/>
        </authorList>
    </citation>
    <scope>NUCLEOTIDE SEQUENCE [LARGE SCALE GENOMIC DNA]</scope>
    <source>
        <strain evidence="2 3">DSM 15929</strain>
    </source>
</reference>
<dbReference type="AlphaFoldDB" id="A0A1M6QSD8"/>
<proteinExistence type="predicted"/>